<comment type="caution">
    <text evidence="4">The sequence shown here is derived from an EMBL/GenBank/DDBJ whole genome shotgun (WGS) entry which is preliminary data.</text>
</comment>
<comment type="similarity">
    <text evidence="1">Belongs to the DNA mismatch repair MutL/HexB family.</text>
</comment>
<dbReference type="InterPro" id="IPR036890">
    <property type="entry name" value="HATPase_C_sf"/>
</dbReference>
<dbReference type="STRING" id="1810919.A0A3D8QC53"/>
<dbReference type="OrthoDB" id="429932at2759"/>
<dbReference type="Gene3D" id="3.30.1540.20">
    <property type="entry name" value="MutL, C-terminal domain, dimerisation subdomain"/>
    <property type="match status" value="1"/>
</dbReference>
<feature type="compositionally biased region" description="Polar residues" evidence="2">
    <location>
        <begin position="437"/>
        <end position="455"/>
    </location>
</feature>
<dbReference type="Gene3D" id="3.30.1370.100">
    <property type="entry name" value="MutL, C-terminal domain, regulatory subdomain"/>
    <property type="match status" value="1"/>
</dbReference>
<dbReference type="SUPFAM" id="SSF118116">
    <property type="entry name" value="DNA mismatch repair protein MutL"/>
    <property type="match status" value="1"/>
</dbReference>
<dbReference type="InterPro" id="IPR014790">
    <property type="entry name" value="MutL_C"/>
</dbReference>
<keyword evidence="5" id="KW-1185">Reference proteome</keyword>
<dbReference type="GeneID" id="38121376"/>
<gene>
    <name evidence="4" type="ORF">DSM5745_11006</name>
</gene>
<dbReference type="EMBL" id="PVWQ01000019">
    <property type="protein sequence ID" value="RDW59311.1"/>
    <property type="molecule type" value="Genomic_DNA"/>
</dbReference>
<reference evidence="4 5" key="1">
    <citation type="journal article" date="2018" name="IMA Fungus">
        <title>IMA Genome-F 9: Draft genome sequence of Annulohypoxylon stygium, Aspergillus mulundensis, Berkeleyomyces basicola (syn. Thielaviopsis basicola), Ceratocystis smalleyi, two Cercospora beticola strains, Coleophoma cylindrospora, Fusarium fracticaudum, Phialophora cf. hyalina, and Morchella septimelata.</title>
        <authorList>
            <person name="Wingfield B.D."/>
            <person name="Bills G.F."/>
            <person name="Dong Y."/>
            <person name="Huang W."/>
            <person name="Nel W.J."/>
            <person name="Swalarsk-Parry B.S."/>
            <person name="Vaghefi N."/>
            <person name="Wilken P.M."/>
            <person name="An Z."/>
            <person name="de Beer Z.W."/>
            <person name="De Vos L."/>
            <person name="Chen L."/>
            <person name="Duong T.A."/>
            <person name="Gao Y."/>
            <person name="Hammerbacher A."/>
            <person name="Kikkert J.R."/>
            <person name="Li Y."/>
            <person name="Li H."/>
            <person name="Li K."/>
            <person name="Li Q."/>
            <person name="Liu X."/>
            <person name="Ma X."/>
            <person name="Naidoo K."/>
            <person name="Pethybridge S.J."/>
            <person name="Sun J."/>
            <person name="Steenkamp E.T."/>
            <person name="van der Nest M.A."/>
            <person name="van Wyk S."/>
            <person name="Wingfield M.J."/>
            <person name="Xiong C."/>
            <person name="Yue Q."/>
            <person name="Zhang X."/>
        </authorList>
    </citation>
    <scope>NUCLEOTIDE SEQUENCE [LARGE SCALE GENOMIC DNA]</scope>
    <source>
        <strain evidence="4 5">DSM 5745</strain>
    </source>
</reference>
<feature type="region of interest" description="Disordered" evidence="2">
    <location>
        <begin position="376"/>
        <end position="455"/>
    </location>
</feature>
<dbReference type="Pfam" id="PF08676">
    <property type="entry name" value="MutL_C"/>
    <property type="match status" value="1"/>
</dbReference>
<dbReference type="PANTHER" id="PTHR10073:SF47">
    <property type="entry name" value="DNA MISMATCH REPAIR PROTEIN MLH3"/>
    <property type="match status" value="1"/>
</dbReference>
<evidence type="ECO:0000259" key="3">
    <source>
        <dbReference type="SMART" id="SM00853"/>
    </source>
</evidence>
<dbReference type="InterPro" id="IPR037198">
    <property type="entry name" value="MutL_C_sf"/>
</dbReference>
<evidence type="ECO:0000313" key="4">
    <source>
        <dbReference type="EMBL" id="RDW59311.1"/>
    </source>
</evidence>
<dbReference type="SMART" id="SM00853">
    <property type="entry name" value="MutL_C"/>
    <property type="match status" value="1"/>
</dbReference>
<evidence type="ECO:0000313" key="5">
    <source>
        <dbReference type="Proteomes" id="UP000256690"/>
    </source>
</evidence>
<dbReference type="GO" id="GO:0006298">
    <property type="term" value="P:mismatch repair"/>
    <property type="evidence" value="ECO:0007669"/>
    <property type="project" value="InterPro"/>
</dbReference>
<accession>A0A3D8QC53</accession>
<dbReference type="Pfam" id="PF13589">
    <property type="entry name" value="HATPase_c_3"/>
    <property type="match status" value="1"/>
</dbReference>
<dbReference type="InterPro" id="IPR042121">
    <property type="entry name" value="MutL_C_regsub"/>
</dbReference>
<dbReference type="PANTHER" id="PTHR10073">
    <property type="entry name" value="DNA MISMATCH REPAIR PROTEIN MLH, PMS, MUTL"/>
    <property type="match status" value="1"/>
</dbReference>
<proteinExistence type="inferred from homology"/>
<dbReference type="GO" id="GO:0032300">
    <property type="term" value="C:mismatch repair complex"/>
    <property type="evidence" value="ECO:0007669"/>
    <property type="project" value="InterPro"/>
</dbReference>
<dbReference type="Gene3D" id="3.30.565.10">
    <property type="entry name" value="Histidine kinase-like ATPase, C-terminal domain"/>
    <property type="match status" value="1"/>
</dbReference>
<dbReference type="InterPro" id="IPR038973">
    <property type="entry name" value="MutL/Mlh/Pms-like"/>
</dbReference>
<dbReference type="Proteomes" id="UP000256690">
    <property type="component" value="Unassembled WGS sequence"/>
</dbReference>
<dbReference type="AlphaFoldDB" id="A0A3D8QC53"/>
<feature type="domain" description="MutL C-terminal dimerisation" evidence="3">
    <location>
        <begin position="632"/>
        <end position="809"/>
    </location>
</feature>
<name>A0A3D8QC53_9EURO</name>
<dbReference type="SUPFAM" id="SSF55874">
    <property type="entry name" value="ATPase domain of HSP90 chaperone/DNA topoisomerase II/histidine kinase"/>
    <property type="match status" value="1"/>
</dbReference>
<dbReference type="RefSeq" id="XP_026598345.1">
    <property type="nucleotide sequence ID" value="XM_026753022.1"/>
</dbReference>
<organism evidence="4 5">
    <name type="scientific">Aspergillus mulundensis</name>
    <dbReference type="NCBI Taxonomy" id="1810919"/>
    <lineage>
        <taxon>Eukaryota</taxon>
        <taxon>Fungi</taxon>
        <taxon>Dikarya</taxon>
        <taxon>Ascomycota</taxon>
        <taxon>Pezizomycotina</taxon>
        <taxon>Eurotiomycetes</taxon>
        <taxon>Eurotiomycetidae</taxon>
        <taxon>Eurotiales</taxon>
        <taxon>Aspergillaceae</taxon>
        <taxon>Aspergillus</taxon>
        <taxon>Aspergillus subgen. Nidulantes</taxon>
    </lineage>
</organism>
<sequence length="872" mass="96204">MHDRQIQPLPHEVAAKIKSSTSITHLNAVILDLVKNALDANAQSIFVTVDYRRGGCVVEDDGDGILPVEFQLEGGLGKTHHTSRYQSESSTYGRKGCFLASLSALSLLTITSHHRHHASTNTIMFHHSVTVARLSPAPRHHALRFSDHGTRVTVNDLFGNMPVRVKSRALALQKLDELDRQWDDLKHLLVSLMIASGGLPKLTVSDTDKERKLTIRPRQGPLVDGLDLIRLSSVLSQAGLVDTASTRKWHAVSATVPHLTINAALSLVPNPSKKVQFISMGAEPIFSQNQANILYHEVNRLFSNSDFGAIGNVRSSYGSGIEDRGPVAVNKWPMFSIRIDSADTTSSDEELPESDKSLQRILDILGLMIDEFLKEHRMRPRGGRRQRQNPAQVESQSRSEVTETRNPISSTELSGNQVKLPSFSRPGLGSHFGNWSRVKSGNSHSNGSTQVKTISSVLPSDDVRISTPETVEGGLLLESTVGDTAKPPQQVAVETQTQDGDGLIPWVDPYTGVKHWINSRTGQSVNVRPSAASALAKRPRTTGSLLTRVLDGRKRPASALPDSQNTWLEHLFDNWKNPVFGRSERPISALDTDSEHDGAEAPNFHKHCGLDSFGVTKYRGKLRKRELKAAKVIGQVDRKFILVELTHTDSSSLILIDQHAADERCRIERLSKDFFNGLDVQTIEVVPMELEIPAAEALMFRRQADFFGSWGIEYAVQEATRSDKTSISVSALPTLIAERCRAEPDQLMGILRAEVWKRTEGNSRPLTPVSGRTEPGEDWVRRMAGCPQGILDMLNSRACRTAIMFNDVLSVDECRNLVSRLADCVFPFQCAHGRPSMVPLLDWRGSVGSVENAAGGEAGFGFTEAFKRWQST</sequence>
<dbReference type="InterPro" id="IPR042120">
    <property type="entry name" value="MutL_C_dimsub"/>
</dbReference>
<evidence type="ECO:0000256" key="1">
    <source>
        <dbReference type="ARBA" id="ARBA00006082"/>
    </source>
</evidence>
<dbReference type="GO" id="GO:0140664">
    <property type="term" value="F:ATP-dependent DNA damage sensor activity"/>
    <property type="evidence" value="ECO:0007669"/>
    <property type="project" value="InterPro"/>
</dbReference>
<feature type="compositionally biased region" description="Polar residues" evidence="2">
    <location>
        <begin position="389"/>
        <end position="419"/>
    </location>
</feature>
<dbReference type="GO" id="GO:0005524">
    <property type="term" value="F:ATP binding"/>
    <property type="evidence" value="ECO:0007669"/>
    <property type="project" value="InterPro"/>
</dbReference>
<dbReference type="GO" id="GO:0016887">
    <property type="term" value="F:ATP hydrolysis activity"/>
    <property type="evidence" value="ECO:0007669"/>
    <property type="project" value="InterPro"/>
</dbReference>
<protein>
    <recommendedName>
        <fullName evidence="3">MutL C-terminal dimerisation domain-containing protein</fullName>
    </recommendedName>
</protein>
<evidence type="ECO:0000256" key="2">
    <source>
        <dbReference type="SAM" id="MobiDB-lite"/>
    </source>
</evidence>
<feature type="compositionally biased region" description="Basic residues" evidence="2">
    <location>
        <begin position="376"/>
        <end position="387"/>
    </location>
</feature>